<dbReference type="RefSeq" id="WP_115979184.1">
    <property type="nucleotide sequence ID" value="NZ_QOHR01000006.1"/>
</dbReference>
<accession>A0A3D9BVQ0</accession>
<evidence type="ECO:0000313" key="4">
    <source>
        <dbReference type="Proteomes" id="UP000257131"/>
    </source>
</evidence>
<dbReference type="InterPro" id="IPR012938">
    <property type="entry name" value="Glc/Sorbosone_DH"/>
</dbReference>
<dbReference type="AlphaFoldDB" id="A0A3D9BVQ0"/>
<dbReference type="Gene3D" id="2.120.10.30">
    <property type="entry name" value="TolB, C-terminal domain"/>
    <property type="match status" value="1"/>
</dbReference>
<gene>
    <name evidence="3" type="ORF">DRV84_07055</name>
</gene>
<dbReference type="SUPFAM" id="SSF50952">
    <property type="entry name" value="Soluble quinoprotein glucose dehydrogenase"/>
    <property type="match status" value="1"/>
</dbReference>
<sequence length="376" mass="40064">MRISVTAAVVAVALAGAVCGPARAGAPAGEIETRAGQAALERMAEGFRTPWALDFLPGGGFLVTEREGLLWRVAADGARTRIDGLPEVAAVGQGGLLDVLVPRDFPERREIVFTFATRIEGGGTGTAVASARLAEGAERLTDLRVLFEMEPGGRTGRHYGSRLVEAPDGTLFFTIGDRGERPSAQDLSMHNGSVLRIARDGSVPADNPLVGHDDALPEIWSWGHRNPQGLALDAEGRLWLHEHGARGGDEINRVERGVNYGWPVISYGTHYSGAKIGEGTAKPGMAQPKFYWDPSIAPSGMAIYSGALWPEWKGHIFAGSLNSDFIAQVGGDPLREIDRLAGPATGRVRDVAEGPQGALWFISEAEGAIYRMTPAR</sequence>
<dbReference type="Pfam" id="PF07995">
    <property type="entry name" value="GSDH"/>
    <property type="match status" value="1"/>
</dbReference>
<feature type="chain" id="PRO_5017631925" evidence="1">
    <location>
        <begin position="25"/>
        <end position="376"/>
    </location>
</feature>
<feature type="domain" description="Glucose/Sorbosone dehydrogenase" evidence="2">
    <location>
        <begin position="48"/>
        <end position="371"/>
    </location>
</feature>
<dbReference type="PANTHER" id="PTHR19328:SF75">
    <property type="entry name" value="ALDOSE SUGAR DEHYDROGENASE YLII"/>
    <property type="match status" value="1"/>
</dbReference>
<protein>
    <submittedName>
        <fullName evidence="3">PQQ-dependent sugar dehydrogenase</fullName>
    </submittedName>
</protein>
<name>A0A3D9BVQ0_9RHOB</name>
<dbReference type="Proteomes" id="UP000257131">
    <property type="component" value="Unassembled WGS sequence"/>
</dbReference>
<keyword evidence="1" id="KW-0732">Signal</keyword>
<dbReference type="EMBL" id="QOHR01000006">
    <property type="protein sequence ID" value="REC57604.1"/>
    <property type="molecule type" value="Genomic_DNA"/>
</dbReference>
<feature type="signal peptide" evidence="1">
    <location>
        <begin position="1"/>
        <end position="24"/>
    </location>
</feature>
<organism evidence="3 4">
    <name type="scientific">Rhodosalinus sediminis</name>
    <dbReference type="NCBI Taxonomy" id="1940533"/>
    <lineage>
        <taxon>Bacteria</taxon>
        <taxon>Pseudomonadati</taxon>
        <taxon>Pseudomonadota</taxon>
        <taxon>Alphaproteobacteria</taxon>
        <taxon>Rhodobacterales</taxon>
        <taxon>Paracoccaceae</taxon>
        <taxon>Rhodosalinus</taxon>
    </lineage>
</organism>
<dbReference type="PANTHER" id="PTHR19328">
    <property type="entry name" value="HEDGEHOG-INTERACTING PROTEIN"/>
    <property type="match status" value="1"/>
</dbReference>
<dbReference type="InterPro" id="IPR011041">
    <property type="entry name" value="Quinoprot_gluc/sorb_DH_b-prop"/>
</dbReference>
<evidence type="ECO:0000259" key="2">
    <source>
        <dbReference type="Pfam" id="PF07995"/>
    </source>
</evidence>
<proteinExistence type="predicted"/>
<keyword evidence="4" id="KW-1185">Reference proteome</keyword>
<evidence type="ECO:0000256" key="1">
    <source>
        <dbReference type="SAM" id="SignalP"/>
    </source>
</evidence>
<reference evidence="3 4" key="1">
    <citation type="journal article" date="2017" name="Int. J. Syst. Evol. Microbiol.">
        <title>Rhodosalinus sediminis gen. nov., sp. nov., isolated from marine saltern.</title>
        <authorList>
            <person name="Guo L.Y."/>
            <person name="Ling S.K."/>
            <person name="Li C.M."/>
            <person name="Chen G.J."/>
            <person name="Du Z.J."/>
        </authorList>
    </citation>
    <scope>NUCLEOTIDE SEQUENCE [LARGE SCALE GENOMIC DNA]</scope>
    <source>
        <strain evidence="3 4">WDN1C137</strain>
    </source>
</reference>
<evidence type="ECO:0000313" key="3">
    <source>
        <dbReference type="EMBL" id="REC57604.1"/>
    </source>
</evidence>
<dbReference type="InterPro" id="IPR011042">
    <property type="entry name" value="6-blade_b-propeller_TolB-like"/>
</dbReference>
<comment type="caution">
    <text evidence="3">The sequence shown here is derived from an EMBL/GenBank/DDBJ whole genome shotgun (WGS) entry which is preliminary data.</text>
</comment>
<dbReference type="OrthoDB" id="9770043at2"/>